<evidence type="ECO:0000256" key="2">
    <source>
        <dbReference type="ARBA" id="ARBA00008335"/>
    </source>
</evidence>
<dbReference type="InterPro" id="IPR011701">
    <property type="entry name" value="MFS"/>
</dbReference>
<comment type="caution">
    <text evidence="8">The sequence shown here is derived from an EMBL/GenBank/DDBJ whole genome shotgun (WGS) entry which is preliminary data.</text>
</comment>
<dbReference type="PANTHER" id="PTHR43791:SF3">
    <property type="entry name" value="MAJOR FACILITATOR SUPERFAMILY (MFS) PROFILE DOMAIN-CONTAINING PROTEIN"/>
    <property type="match status" value="1"/>
</dbReference>
<keyword evidence="5 7" id="KW-1133">Transmembrane helix</keyword>
<dbReference type="AlphaFoldDB" id="A0A9P5GTQ6"/>
<reference evidence="8" key="1">
    <citation type="submission" date="2020-02" db="EMBL/GenBank/DDBJ databases">
        <authorList>
            <person name="Lichtner F.J."/>
        </authorList>
    </citation>
    <scope>NUCLEOTIDE SEQUENCE</scope>
    <source>
        <strain evidence="8">G10</strain>
    </source>
</reference>
<feature type="transmembrane region" description="Helical" evidence="7">
    <location>
        <begin position="304"/>
        <end position="325"/>
    </location>
</feature>
<comment type="subcellular location">
    <subcellularLocation>
        <location evidence="1">Membrane</location>
        <topology evidence="1">Multi-pass membrane protein</topology>
    </subcellularLocation>
</comment>
<organism evidence="8 9">
    <name type="scientific">Penicillium crustosum</name>
    <name type="common">Blue mold fungus</name>
    <dbReference type="NCBI Taxonomy" id="36656"/>
    <lineage>
        <taxon>Eukaryota</taxon>
        <taxon>Fungi</taxon>
        <taxon>Dikarya</taxon>
        <taxon>Ascomycota</taxon>
        <taxon>Pezizomycotina</taxon>
        <taxon>Eurotiomycetes</taxon>
        <taxon>Eurotiomycetidae</taxon>
        <taxon>Eurotiales</taxon>
        <taxon>Aspergillaceae</taxon>
        <taxon>Penicillium</taxon>
    </lineage>
</organism>
<feature type="transmembrane region" description="Helical" evidence="7">
    <location>
        <begin position="169"/>
        <end position="191"/>
    </location>
</feature>
<evidence type="ECO:0000256" key="6">
    <source>
        <dbReference type="ARBA" id="ARBA00023136"/>
    </source>
</evidence>
<keyword evidence="3" id="KW-0813">Transport</keyword>
<dbReference type="Gene3D" id="1.20.1250.20">
    <property type="entry name" value="MFS general substrate transporter like domains"/>
    <property type="match status" value="2"/>
</dbReference>
<evidence type="ECO:0000256" key="3">
    <source>
        <dbReference type="ARBA" id="ARBA00022448"/>
    </source>
</evidence>
<dbReference type="EMBL" id="JAAOZQ010000019">
    <property type="protein sequence ID" value="KAF7526896.1"/>
    <property type="molecule type" value="Genomic_DNA"/>
</dbReference>
<feature type="transmembrane region" description="Helical" evidence="7">
    <location>
        <begin position="363"/>
        <end position="384"/>
    </location>
</feature>
<dbReference type="Proteomes" id="UP000701341">
    <property type="component" value="Unassembled WGS sequence"/>
</dbReference>
<evidence type="ECO:0000313" key="9">
    <source>
        <dbReference type="Proteomes" id="UP000701341"/>
    </source>
</evidence>
<dbReference type="Pfam" id="PF07690">
    <property type="entry name" value="MFS_1"/>
    <property type="match status" value="1"/>
</dbReference>
<evidence type="ECO:0000256" key="1">
    <source>
        <dbReference type="ARBA" id="ARBA00004141"/>
    </source>
</evidence>
<name>A0A9P5GTQ6_PENCR</name>
<feature type="transmembrane region" description="Helical" evidence="7">
    <location>
        <begin position="240"/>
        <end position="260"/>
    </location>
</feature>
<evidence type="ECO:0000256" key="5">
    <source>
        <dbReference type="ARBA" id="ARBA00022989"/>
    </source>
</evidence>
<feature type="transmembrane region" description="Helical" evidence="7">
    <location>
        <begin position="280"/>
        <end position="297"/>
    </location>
</feature>
<evidence type="ECO:0000313" key="8">
    <source>
        <dbReference type="EMBL" id="KAF7526896.1"/>
    </source>
</evidence>
<sequence length="441" mass="49098">MALISASPHEDGSIKKEDLEFIHLEEQELAHRSPGNEPPVYGIDEAHQKRVIRRVDLRLLPILGIMYSISLIDRTNLGLAFVAGMEQDLGLDIGSRYTIVVMYIRDTQRVMEAGFLPGCTYLITCWYTRFEVGKRLATFWLVSVVLNAFAAIFAYALTLLDGSYGLNGWRWIFIVEGAITSSICLIGWFIIIDFPTQAGAFLKPEEKEFIIARINNDSGDAEEDPITMERVLHHLKDWKLYVWAFNLMASTLPGYAYSYFKTVILMGMGFSNTQSQLLSAPPYIIAAFFTYLGGWLTDKYQIRGPVIAVHQLLTAVGMLITAYGGASGARYFGIFMGVGFLQFCIPGVLAFQANNITSHSKRGVASATCLIGGGLGGIIASVTFKSDESPHYTTGIWVTFGIAMVSICLTLMMDFHFWKTNKKARETNGQIEGMSGWYYTL</sequence>
<dbReference type="FunFam" id="1.20.1250.20:FF:000013">
    <property type="entry name" value="MFS general substrate transporter"/>
    <property type="match status" value="1"/>
</dbReference>
<proteinExistence type="inferred from homology"/>
<dbReference type="GO" id="GO:0022857">
    <property type="term" value="F:transmembrane transporter activity"/>
    <property type="evidence" value="ECO:0007669"/>
    <property type="project" value="InterPro"/>
</dbReference>
<dbReference type="GO" id="GO:0016020">
    <property type="term" value="C:membrane"/>
    <property type="evidence" value="ECO:0007669"/>
    <property type="project" value="UniProtKB-SubCell"/>
</dbReference>
<keyword evidence="4 7" id="KW-0812">Transmembrane</keyword>
<feature type="transmembrane region" description="Helical" evidence="7">
    <location>
        <begin position="396"/>
        <end position="415"/>
    </location>
</feature>
<dbReference type="InterPro" id="IPR036259">
    <property type="entry name" value="MFS_trans_sf"/>
</dbReference>
<feature type="transmembrane region" description="Helical" evidence="7">
    <location>
        <begin position="136"/>
        <end position="157"/>
    </location>
</feature>
<keyword evidence="9" id="KW-1185">Reference proteome</keyword>
<evidence type="ECO:0008006" key="10">
    <source>
        <dbReference type="Google" id="ProtNLM"/>
    </source>
</evidence>
<protein>
    <recommendedName>
        <fullName evidence="10">Major facilitator superfamily (MFS) profile domain-containing protein</fullName>
    </recommendedName>
</protein>
<feature type="transmembrane region" description="Helical" evidence="7">
    <location>
        <begin position="331"/>
        <end position="351"/>
    </location>
</feature>
<dbReference type="SUPFAM" id="SSF103473">
    <property type="entry name" value="MFS general substrate transporter"/>
    <property type="match status" value="1"/>
</dbReference>
<comment type="similarity">
    <text evidence="2">Belongs to the major facilitator superfamily.</text>
</comment>
<keyword evidence="6 7" id="KW-0472">Membrane</keyword>
<dbReference type="PANTHER" id="PTHR43791">
    <property type="entry name" value="PERMEASE-RELATED"/>
    <property type="match status" value="1"/>
</dbReference>
<evidence type="ECO:0000256" key="7">
    <source>
        <dbReference type="SAM" id="Phobius"/>
    </source>
</evidence>
<evidence type="ECO:0000256" key="4">
    <source>
        <dbReference type="ARBA" id="ARBA00022692"/>
    </source>
</evidence>
<accession>A0A9P5GTQ6</accession>
<gene>
    <name evidence="8" type="ORF">PCG10_003450</name>
</gene>